<dbReference type="Proteomes" id="UP001241848">
    <property type="component" value="Unassembled WGS sequence"/>
</dbReference>
<dbReference type="RefSeq" id="WP_305753948.1">
    <property type="nucleotide sequence ID" value="NZ_JAPCKK010000011.1"/>
</dbReference>
<evidence type="ECO:0000313" key="2">
    <source>
        <dbReference type="Proteomes" id="UP001241848"/>
    </source>
</evidence>
<organism evidence="1 2">
    <name type="scientific">Paenibacillus zeirhizosphaerae</name>
    <dbReference type="NCBI Taxonomy" id="2987519"/>
    <lineage>
        <taxon>Bacteria</taxon>
        <taxon>Bacillati</taxon>
        <taxon>Bacillota</taxon>
        <taxon>Bacilli</taxon>
        <taxon>Bacillales</taxon>
        <taxon>Paenibacillaceae</taxon>
        <taxon>Paenibacillus</taxon>
    </lineage>
</organism>
<keyword evidence="2" id="KW-1185">Reference proteome</keyword>
<gene>
    <name evidence="1" type="ORF">OIN60_06055</name>
</gene>
<reference evidence="1 2" key="1">
    <citation type="submission" date="2022-10" db="EMBL/GenBank/DDBJ databases">
        <title>Paenibacillus description and whole genome data of maize root bacterial community.</title>
        <authorList>
            <person name="Marton D."/>
            <person name="Farkas M."/>
            <person name="Cserhati M."/>
        </authorList>
    </citation>
    <scope>NUCLEOTIDE SEQUENCE [LARGE SCALE GENOMIC DNA]</scope>
    <source>
        <strain evidence="1 2">P96</strain>
    </source>
</reference>
<evidence type="ECO:0000313" key="1">
    <source>
        <dbReference type="EMBL" id="MDP4096330.1"/>
    </source>
</evidence>
<dbReference type="EMBL" id="JAPCKK010000011">
    <property type="protein sequence ID" value="MDP4096330.1"/>
    <property type="molecule type" value="Genomic_DNA"/>
</dbReference>
<name>A0ABT9FNN0_9BACL</name>
<accession>A0ABT9FNN0</accession>
<comment type="caution">
    <text evidence="1">The sequence shown here is derived from an EMBL/GenBank/DDBJ whole genome shotgun (WGS) entry which is preliminary data.</text>
</comment>
<protein>
    <submittedName>
        <fullName evidence="1">DUF1036 domain-containing protein</fullName>
    </submittedName>
</protein>
<proteinExistence type="predicted"/>
<dbReference type="Pfam" id="PF06282">
    <property type="entry name" value="DUF1036"/>
    <property type="match status" value="1"/>
</dbReference>
<dbReference type="InterPro" id="IPR009380">
    <property type="entry name" value="DUF1036"/>
</dbReference>
<sequence>MGLNFRNSTNSPVYVAYAYPNLGCRPVTFRKVGWYRIEPGQTRQVWIGYAGGNTFYYYAENDSGQEWSGSFPTEVPLQAFSWCWNTGCTTCRNVGFRELYVSLLNANYTINLISSSSQRTPNARNIRSTLPTGSRTGRKIVRKIPRPLTGNVKEGTPRLLNRTAFPARTARKR</sequence>